<reference evidence="3" key="1">
    <citation type="submission" date="2025-08" db="UniProtKB">
        <authorList>
            <consortium name="RefSeq"/>
        </authorList>
    </citation>
    <scope>IDENTIFICATION</scope>
</reference>
<evidence type="ECO:0000313" key="3">
    <source>
        <dbReference type="RefSeq" id="XP_004393820.1"/>
    </source>
</evidence>
<protein>
    <submittedName>
        <fullName evidence="3">Uncharacterized protein LOC101376768</fullName>
    </submittedName>
</protein>
<dbReference type="Proteomes" id="UP000245340">
    <property type="component" value="Unplaced"/>
</dbReference>
<dbReference type="RefSeq" id="XP_004393820.1">
    <property type="nucleotide sequence ID" value="XM_004393763.1"/>
</dbReference>
<keyword evidence="2" id="KW-1185">Reference proteome</keyword>
<organism evidence="2 3">
    <name type="scientific">Odobenus rosmarus divergens</name>
    <name type="common">Pacific walrus</name>
    <dbReference type="NCBI Taxonomy" id="9708"/>
    <lineage>
        <taxon>Eukaryota</taxon>
        <taxon>Metazoa</taxon>
        <taxon>Chordata</taxon>
        <taxon>Craniata</taxon>
        <taxon>Vertebrata</taxon>
        <taxon>Euteleostomi</taxon>
        <taxon>Mammalia</taxon>
        <taxon>Eutheria</taxon>
        <taxon>Laurasiatheria</taxon>
        <taxon>Carnivora</taxon>
        <taxon>Caniformia</taxon>
        <taxon>Pinnipedia</taxon>
        <taxon>Odobenidae</taxon>
        <taxon>Odobenus</taxon>
    </lineage>
</organism>
<evidence type="ECO:0000313" key="2">
    <source>
        <dbReference type="Proteomes" id="UP000245340"/>
    </source>
</evidence>
<gene>
    <name evidence="3" type="primary">LOC101376768</name>
</gene>
<sequence length="131" mass="13693">MANEQRTVRPQCTGVAVTAGGGKGDRERGWAAPPAWGRGCGWGGRKSAEGRGTKGRAAGWGSRGGGGRVRPGPGYAEDKQLASVRVWPPPRSPHAPTRARDAHFPSLATSSPGTLEITVRWGLLRSSLVIS</sequence>
<name>A0A9B0LIP5_ODORO</name>
<feature type="region of interest" description="Disordered" evidence="1">
    <location>
        <begin position="1"/>
        <end position="110"/>
    </location>
</feature>
<proteinExistence type="predicted"/>
<feature type="compositionally biased region" description="Polar residues" evidence="1">
    <location>
        <begin position="1"/>
        <end position="10"/>
    </location>
</feature>
<evidence type="ECO:0000256" key="1">
    <source>
        <dbReference type="SAM" id="MobiDB-lite"/>
    </source>
</evidence>
<dbReference type="AlphaFoldDB" id="A0A9B0LIP5"/>
<accession>A0A9B0LIP5</accession>